<sequence>MDDFDSQLIGADSDSLQFRDSVPVIATSQDVVAADNGMDDDEEYQIVPPAVVLKAMHEIWLNESAAPKLLTYRSEHVNSLIDQLENMQENIAQRSEAERRSMKCTIHALEVQRITYVINDYLRTRMRKIEKDPVQAMLEDDNRAKKDEERLLSPAEREFAEKYYDASVGLLKAEFHDPLPGVFHKVPVPKAEYGETRVFFEVLEDGVDNMVVPHMQDPLSEVVVALNKGSRHFAPFASVEEFLERGLIRLL</sequence>
<evidence type="ECO:0000256" key="6">
    <source>
        <dbReference type="PIRNR" id="PIRNR007764"/>
    </source>
</evidence>
<reference evidence="9" key="2">
    <citation type="submission" date="2020-10" db="UniProtKB">
        <authorList>
            <consortium name="WormBaseParasite"/>
        </authorList>
    </citation>
    <scope>IDENTIFICATION</scope>
</reference>
<comment type="similarity">
    <text evidence="2 6">Belongs to the GINS4/SLD5 family.</text>
</comment>
<keyword evidence="5 6" id="KW-0539">Nucleus</keyword>
<dbReference type="CDD" id="cd21692">
    <property type="entry name" value="GINS_B_Sld5"/>
    <property type="match status" value="1"/>
</dbReference>
<evidence type="ECO:0000256" key="5">
    <source>
        <dbReference type="ARBA" id="ARBA00023242"/>
    </source>
</evidence>
<dbReference type="InterPro" id="IPR021151">
    <property type="entry name" value="GINS_A"/>
</dbReference>
<dbReference type="PIRSF" id="PIRSF007764">
    <property type="entry name" value="Sld5"/>
    <property type="match status" value="1"/>
</dbReference>
<dbReference type="GO" id="GO:0000811">
    <property type="term" value="C:GINS complex"/>
    <property type="evidence" value="ECO:0007669"/>
    <property type="project" value="UniProtKB-UniRule"/>
</dbReference>
<dbReference type="PANTHER" id="PTHR21206:SF0">
    <property type="entry name" value="DNA REPLICATION COMPLEX GINS PROTEIN SLD5"/>
    <property type="match status" value="1"/>
</dbReference>
<evidence type="ECO:0000256" key="2">
    <source>
        <dbReference type="ARBA" id="ARBA00008187"/>
    </source>
</evidence>
<dbReference type="CDD" id="cd11711">
    <property type="entry name" value="GINS_A_Sld5"/>
    <property type="match status" value="1"/>
</dbReference>
<dbReference type="SUPFAM" id="SSF160059">
    <property type="entry name" value="PriA/YqbF domain"/>
    <property type="match status" value="1"/>
</dbReference>
<evidence type="ECO:0000313" key="8">
    <source>
        <dbReference type="Proteomes" id="UP000492821"/>
    </source>
</evidence>
<dbReference type="GO" id="GO:0000727">
    <property type="term" value="P:double-strand break repair via break-induced replication"/>
    <property type="evidence" value="ECO:0007669"/>
    <property type="project" value="TreeGrafter"/>
</dbReference>
<dbReference type="Pfam" id="PF05916">
    <property type="entry name" value="Sld5"/>
    <property type="match status" value="1"/>
</dbReference>
<comment type="function">
    <text evidence="6">The GINS complex plays an essential role in the initiation of DNA replication.</text>
</comment>
<proteinExistence type="inferred from homology"/>
<evidence type="ECO:0000256" key="1">
    <source>
        <dbReference type="ARBA" id="ARBA00004123"/>
    </source>
</evidence>
<accession>A0A7E4VU95</accession>
<organism evidence="8 9">
    <name type="scientific">Panagrellus redivivus</name>
    <name type="common">Microworm</name>
    <dbReference type="NCBI Taxonomy" id="6233"/>
    <lineage>
        <taxon>Eukaryota</taxon>
        <taxon>Metazoa</taxon>
        <taxon>Ecdysozoa</taxon>
        <taxon>Nematoda</taxon>
        <taxon>Chromadorea</taxon>
        <taxon>Rhabditida</taxon>
        <taxon>Tylenchina</taxon>
        <taxon>Panagrolaimomorpha</taxon>
        <taxon>Panagrolaimoidea</taxon>
        <taxon>Panagrolaimidae</taxon>
        <taxon>Panagrellus</taxon>
    </lineage>
</organism>
<dbReference type="InterPro" id="IPR031633">
    <property type="entry name" value="SLD5_C"/>
</dbReference>
<dbReference type="Gene3D" id="1.20.58.1030">
    <property type="match status" value="1"/>
</dbReference>
<dbReference type="InterPro" id="IPR038749">
    <property type="entry name" value="Sld5_GINS_A"/>
</dbReference>
<evidence type="ECO:0000313" key="9">
    <source>
        <dbReference type="WBParaSite" id="Pan_g326.t1"/>
    </source>
</evidence>
<evidence type="ECO:0000256" key="3">
    <source>
        <dbReference type="ARBA" id="ARBA00014804"/>
    </source>
</evidence>
<evidence type="ECO:0000256" key="4">
    <source>
        <dbReference type="ARBA" id="ARBA00022705"/>
    </source>
</evidence>
<reference evidence="8" key="1">
    <citation type="journal article" date="2013" name="Genetics">
        <title>The draft genome and transcriptome of Panagrellus redivivus are shaped by the harsh demands of a free-living lifestyle.</title>
        <authorList>
            <person name="Srinivasan J."/>
            <person name="Dillman A.R."/>
            <person name="Macchietto M.G."/>
            <person name="Heikkinen L."/>
            <person name="Lakso M."/>
            <person name="Fracchia K.M."/>
            <person name="Antoshechkin I."/>
            <person name="Mortazavi A."/>
            <person name="Wong G."/>
            <person name="Sternberg P.W."/>
        </authorList>
    </citation>
    <scope>NUCLEOTIDE SEQUENCE [LARGE SCALE GENOMIC DNA]</scope>
    <source>
        <strain evidence="8">MT8872</strain>
    </source>
</reference>
<comment type="subcellular location">
    <subcellularLocation>
        <location evidence="1 6">Nucleus</location>
    </subcellularLocation>
</comment>
<keyword evidence="4 6" id="KW-0235">DNA replication</keyword>
<keyword evidence="8" id="KW-1185">Reference proteome</keyword>
<dbReference type="Gene3D" id="3.40.5.60">
    <property type="match status" value="1"/>
</dbReference>
<dbReference type="GO" id="GO:0006261">
    <property type="term" value="P:DNA-templated DNA replication"/>
    <property type="evidence" value="ECO:0007669"/>
    <property type="project" value="InterPro"/>
</dbReference>
<protein>
    <recommendedName>
        <fullName evidence="3 6">DNA replication complex GINS protein SLD5</fullName>
    </recommendedName>
</protein>
<dbReference type="WBParaSite" id="Pan_g326.t1">
    <property type="protein sequence ID" value="Pan_g326.t1"/>
    <property type="gene ID" value="Pan_g326"/>
</dbReference>
<dbReference type="SUPFAM" id="SSF158573">
    <property type="entry name" value="GINS helical bundle-like"/>
    <property type="match status" value="1"/>
</dbReference>
<dbReference type="InterPro" id="IPR008591">
    <property type="entry name" value="GINS_Sld5"/>
</dbReference>
<dbReference type="Proteomes" id="UP000492821">
    <property type="component" value="Unassembled WGS sequence"/>
</dbReference>
<dbReference type="InterPro" id="IPR036224">
    <property type="entry name" value="GINS_bundle-like_dom_sf"/>
</dbReference>
<evidence type="ECO:0000259" key="7">
    <source>
        <dbReference type="Pfam" id="PF05916"/>
    </source>
</evidence>
<dbReference type="PANTHER" id="PTHR21206">
    <property type="entry name" value="SLD5 PROTEIN"/>
    <property type="match status" value="1"/>
</dbReference>
<feature type="domain" description="GINS subunit" evidence="7">
    <location>
        <begin position="100"/>
        <end position="171"/>
    </location>
</feature>
<name>A0A7E4VU95_PANRE</name>
<dbReference type="AlphaFoldDB" id="A0A7E4VU95"/>